<evidence type="ECO:0000256" key="10">
    <source>
        <dbReference type="RuleBase" id="RU000461"/>
    </source>
</evidence>
<evidence type="ECO:0008006" key="13">
    <source>
        <dbReference type="Google" id="ProtNLM"/>
    </source>
</evidence>
<accession>A0AAV8TUP1</accession>
<dbReference type="InterPro" id="IPR050651">
    <property type="entry name" value="Plant_Cytochrome_P450_Monoox"/>
</dbReference>
<evidence type="ECO:0000256" key="7">
    <source>
        <dbReference type="ARBA" id="ARBA00023033"/>
    </source>
</evidence>
<dbReference type="FunFam" id="1.10.630.10:FF:000023">
    <property type="entry name" value="Cytochrome P450 family protein"/>
    <property type="match status" value="1"/>
</dbReference>
<dbReference type="InterPro" id="IPR001128">
    <property type="entry name" value="Cyt_P450"/>
</dbReference>
<evidence type="ECO:0000256" key="5">
    <source>
        <dbReference type="ARBA" id="ARBA00023002"/>
    </source>
</evidence>
<evidence type="ECO:0000256" key="8">
    <source>
        <dbReference type="ARBA" id="ARBA00023136"/>
    </source>
</evidence>
<dbReference type="GO" id="GO:0016020">
    <property type="term" value="C:membrane"/>
    <property type="evidence" value="ECO:0007669"/>
    <property type="project" value="UniProtKB-SubCell"/>
</dbReference>
<dbReference type="AlphaFoldDB" id="A0AAV8TUP1"/>
<proteinExistence type="inferred from homology"/>
<gene>
    <name evidence="11" type="ORF">K2173_008995</name>
</gene>
<keyword evidence="4 9" id="KW-0479">Metal-binding</keyword>
<keyword evidence="5 10" id="KW-0560">Oxidoreductase</keyword>
<protein>
    <recommendedName>
        <fullName evidence="13">Cytochrome P450</fullName>
    </recommendedName>
</protein>
<dbReference type="PRINTS" id="PR00385">
    <property type="entry name" value="P450"/>
</dbReference>
<dbReference type="PRINTS" id="PR00463">
    <property type="entry name" value="EP450I"/>
</dbReference>
<dbReference type="PROSITE" id="PS00086">
    <property type="entry name" value="CYTOCHROME_P450"/>
    <property type="match status" value="1"/>
</dbReference>
<keyword evidence="7 10" id="KW-0503">Monooxygenase</keyword>
<evidence type="ECO:0000313" key="11">
    <source>
        <dbReference type="EMBL" id="KAJ8769913.1"/>
    </source>
</evidence>
<comment type="similarity">
    <text evidence="2 10">Belongs to the cytochrome P450 family.</text>
</comment>
<reference evidence="11 12" key="1">
    <citation type="submission" date="2021-09" db="EMBL/GenBank/DDBJ databases">
        <title>Genomic insights and catalytic innovation underlie evolution of tropane alkaloids biosynthesis.</title>
        <authorList>
            <person name="Wang Y.-J."/>
            <person name="Tian T."/>
            <person name="Huang J.-P."/>
            <person name="Huang S.-X."/>
        </authorList>
    </citation>
    <scope>NUCLEOTIDE SEQUENCE [LARGE SCALE GENOMIC DNA]</scope>
    <source>
        <strain evidence="11">KIB-2018</strain>
        <tissue evidence="11">Leaf</tissue>
    </source>
</reference>
<comment type="subcellular location">
    <subcellularLocation>
        <location evidence="1">Membrane</location>
    </subcellularLocation>
</comment>
<dbReference type="GO" id="GO:0016705">
    <property type="term" value="F:oxidoreductase activity, acting on paired donors, with incorporation or reduction of molecular oxygen"/>
    <property type="evidence" value="ECO:0007669"/>
    <property type="project" value="InterPro"/>
</dbReference>
<dbReference type="CDD" id="cd20653">
    <property type="entry name" value="CYP81"/>
    <property type="match status" value="1"/>
</dbReference>
<dbReference type="Proteomes" id="UP001159364">
    <property type="component" value="Linkage Group LG03"/>
</dbReference>
<name>A0AAV8TUP1_9ROSI</name>
<evidence type="ECO:0000313" key="12">
    <source>
        <dbReference type="Proteomes" id="UP001159364"/>
    </source>
</evidence>
<dbReference type="EMBL" id="JAIWQS010000003">
    <property type="protein sequence ID" value="KAJ8769913.1"/>
    <property type="molecule type" value="Genomic_DNA"/>
</dbReference>
<dbReference type="InterPro" id="IPR017972">
    <property type="entry name" value="Cyt_P450_CS"/>
</dbReference>
<comment type="caution">
    <text evidence="11">The sequence shown here is derived from an EMBL/GenBank/DDBJ whole genome shotgun (WGS) entry which is preliminary data.</text>
</comment>
<keyword evidence="8" id="KW-0472">Membrane</keyword>
<keyword evidence="3 9" id="KW-0349">Heme</keyword>
<evidence type="ECO:0000256" key="1">
    <source>
        <dbReference type="ARBA" id="ARBA00004370"/>
    </source>
</evidence>
<evidence type="ECO:0000256" key="9">
    <source>
        <dbReference type="PIRSR" id="PIRSR602401-1"/>
    </source>
</evidence>
<dbReference type="PANTHER" id="PTHR47947">
    <property type="entry name" value="CYTOCHROME P450 82C3-RELATED"/>
    <property type="match status" value="1"/>
</dbReference>
<dbReference type="GO" id="GO:0004497">
    <property type="term" value="F:monooxygenase activity"/>
    <property type="evidence" value="ECO:0007669"/>
    <property type="project" value="UniProtKB-KW"/>
</dbReference>
<feature type="binding site" description="axial binding residue" evidence="9">
    <location>
        <position position="442"/>
    </location>
    <ligand>
        <name>heme</name>
        <dbReference type="ChEBI" id="CHEBI:30413"/>
    </ligand>
    <ligandPart>
        <name>Fe</name>
        <dbReference type="ChEBI" id="CHEBI:18248"/>
    </ligandPart>
</feature>
<dbReference type="InterPro" id="IPR036396">
    <property type="entry name" value="Cyt_P450_sf"/>
</dbReference>
<evidence type="ECO:0000256" key="4">
    <source>
        <dbReference type="ARBA" id="ARBA00022723"/>
    </source>
</evidence>
<dbReference type="SUPFAM" id="SSF48264">
    <property type="entry name" value="Cytochrome P450"/>
    <property type="match status" value="1"/>
</dbReference>
<dbReference type="InterPro" id="IPR002401">
    <property type="entry name" value="Cyt_P450_E_grp-I"/>
</dbReference>
<evidence type="ECO:0000256" key="2">
    <source>
        <dbReference type="ARBA" id="ARBA00010617"/>
    </source>
</evidence>
<dbReference type="Gene3D" id="1.10.630.10">
    <property type="entry name" value="Cytochrome P450"/>
    <property type="match status" value="1"/>
</dbReference>
<evidence type="ECO:0000256" key="6">
    <source>
        <dbReference type="ARBA" id="ARBA00023004"/>
    </source>
</evidence>
<keyword evidence="6 9" id="KW-0408">Iron</keyword>
<dbReference type="GO" id="GO:0020037">
    <property type="term" value="F:heme binding"/>
    <property type="evidence" value="ECO:0007669"/>
    <property type="project" value="InterPro"/>
</dbReference>
<evidence type="ECO:0000256" key="3">
    <source>
        <dbReference type="ARBA" id="ARBA00022617"/>
    </source>
</evidence>
<comment type="cofactor">
    <cofactor evidence="9">
        <name>heme</name>
        <dbReference type="ChEBI" id="CHEBI:30413"/>
    </cofactor>
</comment>
<dbReference type="GO" id="GO:0005506">
    <property type="term" value="F:iron ion binding"/>
    <property type="evidence" value="ECO:0007669"/>
    <property type="project" value="InterPro"/>
</dbReference>
<keyword evidence="12" id="KW-1185">Reference proteome</keyword>
<dbReference type="Pfam" id="PF00067">
    <property type="entry name" value="p450"/>
    <property type="match status" value="1"/>
</dbReference>
<dbReference type="PANTHER" id="PTHR47947:SF20">
    <property type="entry name" value="CYTOCHROME P450 FAMILY PROTEIN"/>
    <property type="match status" value="1"/>
</dbReference>
<sequence length="506" mass="57500">MEIAHLFNLAFIFFFVLLFFKITAKNLANPKKLPPSPRALPIIGHLHLLKRPAHRALHELSTKYGDILFLRYGSRKVLLVSSLKTAKKCFTTHDVVFANRPQTLAGKHLNYNCTTMGVSSYGAHWRNLRRLTKQELFHAERLSGIRAEEVRLLLKQLLGDCYMNGTSKVVEMTATLTELAFNIIMRMIAGKRYYGKEANREEAIQFQSITRETEELRGSSNVNDYLALLRWVDYGGVEQRMKALMKEFDRFLQDLVEEHSRARNVSSATNQQRFPTLIGLMLSLKEKEPEIYTNQTIKGVALTTLTAGTQTSVATMEWAMSLLLNSPEALQKAYAEIDSVVGQNRLLDETDLPKLGYLQNIITETLRLFPPVPLLLPHLSSADCTVGGFFVPQGTMLLVNTWSMNRDPKQWPEPEKFMPERFERGGVERFKLLPFGEGRRRCPGSDLAERVVGLTLGALIQCYEWERVSKEKINMLEGTGLTMPRAHPLEAVCRPRKGMINILSTL</sequence>
<organism evidence="11 12">
    <name type="scientific">Erythroxylum novogranatense</name>
    <dbReference type="NCBI Taxonomy" id="1862640"/>
    <lineage>
        <taxon>Eukaryota</taxon>
        <taxon>Viridiplantae</taxon>
        <taxon>Streptophyta</taxon>
        <taxon>Embryophyta</taxon>
        <taxon>Tracheophyta</taxon>
        <taxon>Spermatophyta</taxon>
        <taxon>Magnoliopsida</taxon>
        <taxon>eudicotyledons</taxon>
        <taxon>Gunneridae</taxon>
        <taxon>Pentapetalae</taxon>
        <taxon>rosids</taxon>
        <taxon>fabids</taxon>
        <taxon>Malpighiales</taxon>
        <taxon>Erythroxylaceae</taxon>
        <taxon>Erythroxylum</taxon>
    </lineage>
</organism>